<evidence type="ECO:0000256" key="3">
    <source>
        <dbReference type="SAM" id="MobiDB-lite"/>
    </source>
</evidence>
<feature type="domain" description="N-acetyltransferase" evidence="4">
    <location>
        <begin position="325"/>
        <end position="497"/>
    </location>
</feature>
<dbReference type="AlphaFoldDB" id="A0A9N8F2E5"/>
<dbReference type="PANTHER" id="PTHR42919">
    <property type="entry name" value="N-ALPHA-ACETYLTRANSFERASE"/>
    <property type="match status" value="1"/>
</dbReference>
<dbReference type="GO" id="GO:0007064">
    <property type="term" value="P:mitotic sister chromatid cohesion"/>
    <property type="evidence" value="ECO:0007669"/>
    <property type="project" value="TreeGrafter"/>
</dbReference>
<evidence type="ECO:0000313" key="5">
    <source>
        <dbReference type="EMBL" id="CAB9530026.1"/>
    </source>
</evidence>
<evidence type="ECO:0000259" key="4">
    <source>
        <dbReference type="PROSITE" id="PS51186"/>
    </source>
</evidence>
<dbReference type="Pfam" id="PF00583">
    <property type="entry name" value="Acetyltransf_1"/>
    <property type="match status" value="1"/>
</dbReference>
<feature type="compositionally biased region" description="Polar residues" evidence="3">
    <location>
        <begin position="58"/>
        <end position="67"/>
    </location>
</feature>
<proteinExistence type="predicted"/>
<gene>
    <name evidence="5" type="ORF">SEMRO_2715_G335350.1</name>
</gene>
<protein>
    <submittedName>
        <fullName evidence="5">FR47-like protein</fullName>
    </submittedName>
</protein>
<dbReference type="CDD" id="cd04301">
    <property type="entry name" value="NAT_SF"/>
    <property type="match status" value="1"/>
</dbReference>
<keyword evidence="6" id="KW-1185">Reference proteome</keyword>
<comment type="caution">
    <text evidence="5">The sequence shown here is derived from an EMBL/GenBank/DDBJ whole genome shotgun (WGS) entry which is preliminary data.</text>
</comment>
<dbReference type="PANTHER" id="PTHR42919:SF8">
    <property type="entry name" value="N-ALPHA-ACETYLTRANSFERASE 50"/>
    <property type="match status" value="1"/>
</dbReference>
<reference evidence="5" key="1">
    <citation type="submission" date="2020-06" db="EMBL/GenBank/DDBJ databases">
        <authorList>
            <consortium name="Plant Systems Biology data submission"/>
        </authorList>
    </citation>
    <scope>NUCLEOTIDE SEQUENCE</scope>
    <source>
        <strain evidence="5">D6</strain>
    </source>
</reference>
<dbReference type="GO" id="GO:0008080">
    <property type="term" value="F:N-acetyltransferase activity"/>
    <property type="evidence" value="ECO:0007669"/>
    <property type="project" value="TreeGrafter"/>
</dbReference>
<feature type="compositionally biased region" description="Basic and acidic residues" evidence="3">
    <location>
        <begin position="226"/>
        <end position="235"/>
    </location>
</feature>
<dbReference type="InterPro" id="IPR000182">
    <property type="entry name" value="GNAT_dom"/>
</dbReference>
<keyword evidence="1" id="KW-0808">Transferase</keyword>
<evidence type="ECO:0000256" key="2">
    <source>
        <dbReference type="ARBA" id="ARBA00023315"/>
    </source>
</evidence>
<dbReference type="InterPro" id="IPR051556">
    <property type="entry name" value="N-term/lysine_N-AcTrnsfr"/>
</dbReference>
<dbReference type="OrthoDB" id="47374at2759"/>
<dbReference type="Proteomes" id="UP001153069">
    <property type="component" value="Unassembled WGS sequence"/>
</dbReference>
<dbReference type="Gene3D" id="3.40.630.30">
    <property type="match status" value="1"/>
</dbReference>
<dbReference type="SUPFAM" id="SSF55729">
    <property type="entry name" value="Acyl-CoA N-acyltransferases (Nat)"/>
    <property type="match status" value="1"/>
</dbReference>
<name>A0A9N8F2E5_9STRA</name>
<evidence type="ECO:0000313" key="6">
    <source>
        <dbReference type="Proteomes" id="UP001153069"/>
    </source>
</evidence>
<dbReference type="InterPro" id="IPR016181">
    <property type="entry name" value="Acyl_CoA_acyltransferase"/>
</dbReference>
<dbReference type="GO" id="GO:0031415">
    <property type="term" value="C:NatA complex"/>
    <property type="evidence" value="ECO:0007669"/>
    <property type="project" value="TreeGrafter"/>
</dbReference>
<organism evidence="5 6">
    <name type="scientific">Seminavis robusta</name>
    <dbReference type="NCBI Taxonomy" id="568900"/>
    <lineage>
        <taxon>Eukaryota</taxon>
        <taxon>Sar</taxon>
        <taxon>Stramenopiles</taxon>
        <taxon>Ochrophyta</taxon>
        <taxon>Bacillariophyta</taxon>
        <taxon>Bacillariophyceae</taxon>
        <taxon>Bacillariophycidae</taxon>
        <taxon>Naviculales</taxon>
        <taxon>Naviculaceae</taxon>
        <taxon>Seminavis</taxon>
    </lineage>
</organism>
<keyword evidence="2" id="KW-0012">Acyltransferase</keyword>
<accession>A0A9N8F2E5</accession>
<feature type="region of interest" description="Disordered" evidence="3">
    <location>
        <begin position="126"/>
        <end position="272"/>
    </location>
</feature>
<feature type="region of interest" description="Disordered" evidence="3">
    <location>
        <begin position="58"/>
        <end position="95"/>
    </location>
</feature>
<feature type="compositionally biased region" description="Acidic residues" evidence="3">
    <location>
        <begin position="129"/>
        <end position="142"/>
    </location>
</feature>
<feature type="compositionally biased region" description="Polar residues" evidence="3">
    <location>
        <begin position="196"/>
        <end position="220"/>
    </location>
</feature>
<sequence length="554" mass="61238">MKTILRCTSIGHNGHAEASTFKRRRRLPLHANRRAHSLLFLLALAFCSSSHAFTHQAKQQRQQTKVSAVQLDDRKTRQRTPLEQQQQKGQESTASQLDELFQRSANVKVLSEELDIADRIEIHCHTDEGENSDSDADEEPSEADTKSETESDTNSSSEKQAKDDDLEEIQKRRKLAARAALLGRSPTAPKTRKPGATTNRKAYKSSTSVGERRIGSTSKARQGPDVTKKIMDAVRKSASSNTSNDGNNELDTPPSKDTPSASIATKRKLSPSRLHERVLELMAPFPQRPEQPVFQSKPPPGSILIPSSPKVTHRDSNKLQFPECLTVRVATPRSDTEVANLRLSVFSDFTPDVRRQLVSRSVRAVVTRRSLGATCLIATVPPSLSARKRNRPPVILGSAECSFHEFDSTTLGRCRPVGSILYVTEVAVSPNARRRGIGAKLIEAIDVLANTRGIETLYLHVDVENEGALSLYQKAGFRKVDRSDPMFLEFTTKLNLHDGATKGRNHFLLYKDLVECPTWLAQPPTTVPVAEVHPVSTNFSRPPPGGTLGFEVLC</sequence>
<feature type="compositionally biased region" description="Polar residues" evidence="3">
    <location>
        <begin position="79"/>
        <end position="95"/>
    </location>
</feature>
<dbReference type="EMBL" id="CAICTM010002713">
    <property type="protein sequence ID" value="CAB9530026.1"/>
    <property type="molecule type" value="Genomic_DNA"/>
</dbReference>
<dbReference type="PROSITE" id="PS51186">
    <property type="entry name" value="GNAT"/>
    <property type="match status" value="1"/>
</dbReference>
<evidence type="ECO:0000256" key="1">
    <source>
        <dbReference type="ARBA" id="ARBA00022679"/>
    </source>
</evidence>
<feature type="compositionally biased region" description="Polar residues" evidence="3">
    <location>
        <begin position="237"/>
        <end position="263"/>
    </location>
</feature>